<proteinExistence type="predicted"/>
<dbReference type="EMBL" id="BARV01025992">
    <property type="protein sequence ID" value="GAI35860.1"/>
    <property type="molecule type" value="Genomic_DNA"/>
</dbReference>
<dbReference type="AlphaFoldDB" id="X1PA12"/>
<accession>X1PA12</accession>
<dbReference type="InterPro" id="IPR043129">
    <property type="entry name" value="ATPase_NBD"/>
</dbReference>
<feature type="non-terminal residue" evidence="1">
    <location>
        <position position="49"/>
    </location>
</feature>
<organism evidence="1">
    <name type="scientific">marine sediment metagenome</name>
    <dbReference type="NCBI Taxonomy" id="412755"/>
    <lineage>
        <taxon>unclassified sequences</taxon>
        <taxon>metagenomes</taxon>
        <taxon>ecological metagenomes</taxon>
    </lineage>
</organism>
<gene>
    <name evidence="1" type="ORF">S06H3_42083</name>
</gene>
<dbReference type="SUPFAM" id="SSF53067">
    <property type="entry name" value="Actin-like ATPase domain"/>
    <property type="match status" value="1"/>
</dbReference>
<sequence length="49" mass="5183">MILELDCGNSFIKWRVIHTADAVIEGGGIVDSDQALLAEVAALASVRLT</sequence>
<protein>
    <submittedName>
        <fullName evidence="1">Uncharacterized protein</fullName>
    </submittedName>
</protein>
<evidence type="ECO:0000313" key="1">
    <source>
        <dbReference type="EMBL" id="GAI35860.1"/>
    </source>
</evidence>
<reference evidence="1" key="1">
    <citation type="journal article" date="2014" name="Front. Microbiol.">
        <title>High frequency of phylogenetically diverse reductive dehalogenase-homologous genes in deep subseafloor sedimentary metagenomes.</title>
        <authorList>
            <person name="Kawai M."/>
            <person name="Futagami T."/>
            <person name="Toyoda A."/>
            <person name="Takaki Y."/>
            <person name="Nishi S."/>
            <person name="Hori S."/>
            <person name="Arai W."/>
            <person name="Tsubouchi T."/>
            <person name="Morono Y."/>
            <person name="Uchiyama I."/>
            <person name="Ito T."/>
            <person name="Fujiyama A."/>
            <person name="Inagaki F."/>
            <person name="Takami H."/>
        </authorList>
    </citation>
    <scope>NUCLEOTIDE SEQUENCE</scope>
    <source>
        <strain evidence="1">Expedition CK06-06</strain>
    </source>
</reference>
<name>X1PA12_9ZZZZ</name>
<comment type="caution">
    <text evidence="1">The sequence shown here is derived from an EMBL/GenBank/DDBJ whole genome shotgun (WGS) entry which is preliminary data.</text>
</comment>